<evidence type="ECO:0000313" key="2">
    <source>
        <dbReference type="EMBL" id="GFS43615.1"/>
    </source>
</evidence>
<comment type="caution">
    <text evidence="2">The sequence shown here is derived from an EMBL/GenBank/DDBJ whole genome shotgun (WGS) entry which is preliminary data.</text>
</comment>
<feature type="region of interest" description="Disordered" evidence="1">
    <location>
        <begin position="1"/>
        <end position="35"/>
    </location>
</feature>
<dbReference type="Proteomes" id="UP000886998">
    <property type="component" value="Unassembled WGS sequence"/>
</dbReference>
<name>A0A8X6IFB8_9ARAC</name>
<reference evidence="2" key="1">
    <citation type="submission" date="2020-08" db="EMBL/GenBank/DDBJ databases">
        <title>Multicomponent nature underlies the extraordinary mechanical properties of spider dragline silk.</title>
        <authorList>
            <person name="Kono N."/>
            <person name="Nakamura H."/>
            <person name="Mori M."/>
            <person name="Yoshida Y."/>
            <person name="Ohtoshi R."/>
            <person name="Malay A.D."/>
            <person name="Moran D.A.P."/>
            <person name="Tomita M."/>
            <person name="Numata K."/>
            <person name="Arakawa K."/>
        </authorList>
    </citation>
    <scope>NUCLEOTIDE SEQUENCE</scope>
</reference>
<dbReference type="AlphaFoldDB" id="A0A8X6IFB8"/>
<evidence type="ECO:0000256" key="1">
    <source>
        <dbReference type="SAM" id="MobiDB-lite"/>
    </source>
</evidence>
<dbReference type="EMBL" id="BMAV01025665">
    <property type="protein sequence ID" value="GFS43615.1"/>
    <property type="molecule type" value="Genomic_DNA"/>
</dbReference>
<gene>
    <name evidence="2" type="ORF">TNIN_210291</name>
</gene>
<protein>
    <submittedName>
        <fullName evidence="2">Uncharacterized protein</fullName>
    </submittedName>
</protein>
<proteinExistence type="predicted"/>
<feature type="compositionally biased region" description="Polar residues" evidence="1">
    <location>
        <begin position="15"/>
        <end position="34"/>
    </location>
</feature>
<sequence length="99" mass="10932">MEKTIFTEHKEGASNPDTTSNNLHANTRNTNTETNLHKVTAKNNFGEFLSGKPEALITKESEHTLNYSIDKPGPSGDAFSGNLFMKILATIFQKNLAHL</sequence>
<feature type="compositionally biased region" description="Basic and acidic residues" evidence="1">
    <location>
        <begin position="1"/>
        <end position="12"/>
    </location>
</feature>
<organism evidence="2 3">
    <name type="scientific">Trichonephila inaurata madagascariensis</name>
    <dbReference type="NCBI Taxonomy" id="2747483"/>
    <lineage>
        <taxon>Eukaryota</taxon>
        <taxon>Metazoa</taxon>
        <taxon>Ecdysozoa</taxon>
        <taxon>Arthropoda</taxon>
        <taxon>Chelicerata</taxon>
        <taxon>Arachnida</taxon>
        <taxon>Araneae</taxon>
        <taxon>Araneomorphae</taxon>
        <taxon>Entelegynae</taxon>
        <taxon>Araneoidea</taxon>
        <taxon>Nephilidae</taxon>
        <taxon>Trichonephila</taxon>
        <taxon>Trichonephila inaurata</taxon>
    </lineage>
</organism>
<evidence type="ECO:0000313" key="3">
    <source>
        <dbReference type="Proteomes" id="UP000886998"/>
    </source>
</evidence>
<accession>A0A8X6IFB8</accession>
<keyword evidence="3" id="KW-1185">Reference proteome</keyword>